<dbReference type="InterPro" id="IPR001087">
    <property type="entry name" value="GDSL"/>
</dbReference>
<protein>
    <recommendedName>
        <fullName evidence="3">SGNH hydrolase-type esterase domain-containing protein</fullName>
    </recommendedName>
</protein>
<dbReference type="STRING" id="2903.R1E1J2"/>
<dbReference type="RefSeq" id="XP_005769320.1">
    <property type="nucleotide sequence ID" value="XM_005769263.1"/>
</dbReference>
<dbReference type="GO" id="GO:0016788">
    <property type="term" value="F:hydrolase activity, acting on ester bonds"/>
    <property type="evidence" value="ECO:0007669"/>
    <property type="project" value="InterPro"/>
</dbReference>
<evidence type="ECO:0000313" key="1">
    <source>
        <dbReference type="EnsemblProtists" id="EOD16891"/>
    </source>
</evidence>
<dbReference type="AlphaFoldDB" id="A0A0D3J056"/>
<dbReference type="HOGENOM" id="CLU_604738_0_0_1"/>
<sequence length="453" mass="48572">MLPRSHMRALVTPEGISPVILVPASSPLLHYSGRFVGHGSARRFDWPGVSILFRSSTTSASILLNETRTNRYAVLLSGPDNLTRYRRHREILTSAGRKTAWGHYGSYELFSGLSAEPRGVMVLKLTEACGARPPCDWCPSFGAAIFGGLIFDEGSDLSEAALPWREGRRLAFYGDSITVGWGAGRADRPQPRAPMRQIDPPRCLHLAAAAARPPSLIGSAPLPRPAGVRGGGDDRACDDGEDHSAAWGVVLSRMLEAEFHSVAWSGIGVLLNDAADSPQNRTMPRMARSVLGGVPGAGDVLPASWRPSALLVHLGTNDFTPGHEMSVASFAAAYVELLLNLTAEADSRRPASKVSPAPVTAAEPPPVFAACGPMGTRGDHRGEYFPCSDIWDALAALGAQRALRIHPLDFQRLYEVDANVGGCNHPSVQGQQRMAEIARPVVERVLGWSESIT</sequence>
<dbReference type="GeneID" id="17263051"/>
<dbReference type="PaxDb" id="2903-EOD16891"/>
<reference evidence="1" key="2">
    <citation type="submission" date="2024-10" db="UniProtKB">
        <authorList>
            <consortium name="EnsemblProtists"/>
        </authorList>
    </citation>
    <scope>IDENTIFICATION</scope>
</reference>
<accession>A0A0D3J056</accession>
<dbReference type="InterPro" id="IPR036514">
    <property type="entry name" value="SGNH_hydro_sf"/>
</dbReference>
<dbReference type="EnsemblProtists" id="EOD16891">
    <property type="protein sequence ID" value="EOD16891"/>
    <property type="gene ID" value="EMIHUDRAFT_436511"/>
</dbReference>
<dbReference type="SUPFAM" id="SSF52266">
    <property type="entry name" value="SGNH hydrolase"/>
    <property type="match status" value="1"/>
</dbReference>
<dbReference type="KEGG" id="ehx:EMIHUDRAFT_436511"/>
<proteinExistence type="predicted"/>
<reference evidence="2" key="1">
    <citation type="journal article" date="2013" name="Nature">
        <title>Pan genome of the phytoplankton Emiliania underpins its global distribution.</title>
        <authorList>
            <person name="Read B.A."/>
            <person name="Kegel J."/>
            <person name="Klute M.J."/>
            <person name="Kuo A."/>
            <person name="Lefebvre S.C."/>
            <person name="Maumus F."/>
            <person name="Mayer C."/>
            <person name="Miller J."/>
            <person name="Monier A."/>
            <person name="Salamov A."/>
            <person name="Young J."/>
            <person name="Aguilar M."/>
            <person name="Claverie J.M."/>
            <person name="Frickenhaus S."/>
            <person name="Gonzalez K."/>
            <person name="Herman E.K."/>
            <person name="Lin Y.C."/>
            <person name="Napier J."/>
            <person name="Ogata H."/>
            <person name="Sarno A.F."/>
            <person name="Shmutz J."/>
            <person name="Schroeder D."/>
            <person name="de Vargas C."/>
            <person name="Verret F."/>
            <person name="von Dassow P."/>
            <person name="Valentin K."/>
            <person name="Van de Peer Y."/>
            <person name="Wheeler G."/>
            <person name="Dacks J.B."/>
            <person name="Delwiche C.F."/>
            <person name="Dyhrman S.T."/>
            <person name="Glockner G."/>
            <person name="John U."/>
            <person name="Richards T."/>
            <person name="Worden A.Z."/>
            <person name="Zhang X."/>
            <person name="Grigoriev I.V."/>
            <person name="Allen A.E."/>
            <person name="Bidle K."/>
            <person name="Borodovsky M."/>
            <person name="Bowler C."/>
            <person name="Brownlee C."/>
            <person name="Cock J.M."/>
            <person name="Elias M."/>
            <person name="Gladyshev V.N."/>
            <person name="Groth M."/>
            <person name="Guda C."/>
            <person name="Hadaegh A."/>
            <person name="Iglesias-Rodriguez M.D."/>
            <person name="Jenkins J."/>
            <person name="Jones B.M."/>
            <person name="Lawson T."/>
            <person name="Leese F."/>
            <person name="Lindquist E."/>
            <person name="Lobanov A."/>
            <person name="Lomsadze A."/>
            <person name="Malik S.B."/>
            <person name="Marsh M.E."/>
            <person name="Mackinder L."/>
            <person name="Mock T."/>
            <person name="Mueller-Roeber B."/>
            <person name="Pagarete A."/>
            <person name="Parker M."/>
            <person name="Probert I."/>
            <person name="Quesneville H."/>
            <person name="Raines C."/>
            <person name="Rensing S.A."/>
            <person name="Riano-Pachon D.M."/>
            <person name="Richier S."/>
            <person name="Rokitta S."/>
            <person name="Shiraiwa Y."/>
            <person name="Soanes D.M."/>
            <person name="van der Giezen M."/>
            <person name="Wahlund T.M."/>
            <person name="Williams B."/>
            <person name="Wilson W."/>
            <person name="Wolfe G."/>
            <person name="Wurch L.L."/>
        </authorList>
    </citation>
    <scope>NUCLEOTIDE SEQUENCE</scope>
</reference>
<dbReference type="PANTHER" id="PTHR37834:SF2">
    <property type="entry name" value="ESTERASE, SGNH HYDROLASE-TYPE"/>
    <property type="match status" value="1"/>
</dbReference>
<dbReference type="Gene3D" id="2.60.120.260">
    <property type="entry name" value="Galactose-binding domain-like"/>
    <property type="match status" value="1"/>
</dbReference>
<dbReference type="Pfam" id="PF00657">
    <property type="entry name" value="Lipase_GDSL"/>
    <property type="match status" value="1"/>
</dbReference>
<dbReference type="eggNOG" id="ENOG502QUIZ">
    <property type="taxonomic scope" value="Eukaryota"/>
</dbReference>
<dbReference type="Gene3D" id="3.40.50.1110">
    <property type="entry name" value="SGNH hydrolase"/>
    <property type="match status" value="1"/>
</dbReference>
<organism evidence="1 2">
    <name type="scientific">Emiliania huxleyi (strain CCMP1516)</name>
    <dbReference type="NCBI Taxonomy" id="280463"/>
    <lineage>
        <taxon>Eukaryota</taxon>
        <taxon>Haptista</taxon>
        <taxon>Haptophyta</taxon>
        <taxon>Prymnesiophyceae</taxon>
        <taxon>Isochrysidales</taxon>
        <taxon>Noelaerhabdaceae</taxon>
        <taxon>Emiliania</taxon>
    </lineage>
</organism>
<evidence type="ECO:0000313" key="2">
    <source>
        <dbReference type="Proteomes" id="UP000013827"/>
    </source>
</evidence>
<evidence type="ECO:0008006" key="3">
    <source>
        <dbReference type="Google" id="ProtNLM"/>
    </source>
</evidence>
<dbReference type="PANTHER" id="PTHR37834">
    <property type="entry name" value="GDSL-LIKE LIPASE/ACYLHYDROLASE DOMAIN PROTEIN (AFU_ORTHOLOGUE AFUA_2G00620)"/>
    <property type="match status" value="1"/>
</dbReference>
<keyword evidence="2" id="KW-1185">Reference proteome</keyword>
<name>A0A0D3J056_EMIH1</name>
<dbReference type="InterPro" id="IPR052762">
    <property type="entry name" value="PCW_deacetylase/CE"/>
</dbReference>
<dbReference type="Proteomes" id="UP000013827">
    <property type="component" value="Unassembled WGS sequence"/>
</dbReference>